<gene>
    <name evidence="7" type="ORF">AMTR_s00181p00036830</name>
</gene>
<reference evidence="8" key="1">
    <citation type="journal article" date="2013" name="Science">
        <title>The Amborella genome and the evolution of flowering plants.</title>
        <authorList>
            <consortium name="Amborella Genome Project"/>
        </authorList>
    </citation>
    <scope>NUCLEOTIDE SEQUENCE [LARGE SCALE GENOMIC DNA]</scope>
</reference>
<dbReference type="InterPro" id="IPR036396">
    <property type="entry name" value="Cyt_P450_sf"/>
</dbReference>
<dbReference type="OMA" id="GLYWRQV"/>
<evidence type="ECO:0000256" key="2">
    <source>
        <dbReference type="ARBA" id="ARBA00022617"/>
    </source>
</evidence>
<keyword evidence="4" id="KW-0560">Oxidoreductase</keyword>
<feature type="chain" id="PRO_5004807121" description="Cytochrome P450" evidence="6">
    <location>
        <begin position="26"/>
        <end position="103"/>
    </location>
</feature>
<name>W1P5S8_AMBTC</name>
<sequence>MSPLQICLLALALPLLLLILRLIRRQQGWRANLPPGPLNLPMIGSLHRPIRAPHLSLVVLARQHGPIIYVRLCAAQQLFYGSTDIAFAPYGLYWRQVRIISLF</sequence>
<evidence type="ECO:0000256" key="3">
    <source>
        <dbReference type="ARBA" id="ARBA00022723"/>
    </source>
</evidence>
<protein>
    <recommendedName>
        <fullName evidence="9">Cytochrome P450</fullName>
    </recommendedName>
</protein>
<evidence type="ECO:0000313" key="7">
    <source>
        <dbReference type="EMBL" id="ERN03044.1"/>
    </source>
</evidence>
<evidence type="ECO:0000256" key="5">
    <source>
        <dbReference type="ARBA" id="ARBA00023004"/>
    </source>
</evidence>
<organism evidence="7 8">
    <name type="scientific">Amborella trichopoda</name>
    <dbReference type="NCBI Taxonomy" id="13333"/>
    <lineage>
        <taxon>Eukaryota</taxon>
        <taxon>Viridiplantae</taxon>
        <taxon>Streptophyta</taxon>
        <taxon>Embryophyta</taxon>
        <taxon>Tracheophyta</taxon>
        <taxon>Spermatophyta</taxon>
        <taxon>Magnoliopsida</taxon>
        <taxon>Amborellales</taxon>
        <taxon>Amborellaceae</taxon>
        <taxon>Amborella</taxon>
    </lineage>
</organism>
<dbReference type="AlphaFoldDB" id="W1P5S8"/>
<comment type="similarity">
    <text evidence="1">Belongs to the cytochrome P450 family.</text>
</comment>
<evidence type="ECO:0008006" key="9">
    <source>
        <dbReference type="Google" id="ProtNLM"/>
    </source>
</evidence>
<keyword evidence="3" id="KW-0479">Metal-binding</keyword>
<keyword evidence="6" id="KW-0732">Signal</keyword>
<dbReference type="Gene3D" id="1.10.630.10">
    <property type="entry name" value="Cytochrome P450"/>
    <property type="match status" value="1"/>
</dbReference>
<dbReference type="eggNOG" id="KOG0156">
    <property type="taxonomic scope" value="Eukaryota"/>
</dbReference>
<keyword evidence="5" id="KW-0408">Iron</keyword>
<dbReference type="Gramene" id="ERN03044">
    <property type="protein sequence ID" value="ERN03044"/>
    <property type="gene ID" value="AMTR_s00181p00036830"/>
</dbReference>
<dbReference type="PANTHER" id="PTHR47955">
    <property type="entry name" value="CYTOCHROME P450 FAMILY 71 PROTEIN"/>
    <property type="match status" value="1"/>
</dbReference>
<dbReference type="SUPFAM" id="SSF48264">
    <property type="entry name" value="Cytochrome P450"/>
    <property type="match status" value="1"/>
</dbReference>
<evidence type="ECO:0000256" key="6">
    <source>
        <dbReference type="SAM" id="SignalP"/>
    </source>
</evidence>
<dbReference type="GO" id="GO:0004497">
    <property type="term" value="F:monooxygenase activity"/>
    <property type="evidence" value="ECO:0007669"/>
    <property type="project" value="InterPro"/>
</dbReference>
<dbReference type="GO" id="GO:0016705">
    <property type="term" value="F:oxidoreductase activity, acting on paired donors, with incorporation or reduction of molecular oxygen"/>
    <property type="evidence" value="ECO:0007669"/>
    <property type="project" value="InterPro"/>
</dbReference>
<keyword evidence="2" id="KW-0349">Heme</keyword>
<dbReference type="GO" id="GO:0005506">
    <property type="term" value="F:iron ion binding"/>
    <property type="evidence" value="ECO:0007669"/>
    <property type="project" value="InterPro"/>
</dbReference>
<evidence type="ECO:0000256" key="1">
    <source>
        <dbReference type="ARBA" id="ARBA00010617"/>
    </source>
</evidence>
<evidence type="ECO:0000256" key="4">
    <source>
        <dbReference type="ARBA" id="ARBA00023002"/>
    </source>
</evidence>
<accession>W1P5S8</accession>
<dbReference type="HOGENOM" id="CLU_001570_26_10_1"/>
<dbReference type="Proteomes" id="UP000017836">
    <property type="component" value="Unassembled WGS sequence"/>
</dbReference>
<dbReference type="PANTHER" id="PTHR47955:SF8">
    <property type="entry name" value="CYTOCHROME P450 71D11-LIKE"/>
    <property type="match status" value="1"/>
</dbReference>
<proteinExistence type="inferred from homology"/>
<feature type="signal peptide" evidence="6">
    <location>
        <begin position="1"/>
        <end position="25"/>
    </location>
</feature>
<evidence type="ECO:0000313" key="8">
    <source>
        <dbReference type="Proteomes" id="UP000017836"/>
    </source>
</evidence>
<keyword evidence="8" id="KW-1185">Reference proteome</keyword>
<dbReference type="EMBL" id="KI394411">
    <property type="protein sequence ID" value="ERN03044.1"/>
    <property type="molecule type" value="Genomic_DNA"/>
</dbReference>
<dbReference type="GO" id="GO:0020037">
    <property type="term" value="F:heme binding"/>
    <property type="evidence" value="ECO:0007669"/>
    <property type="project" value="InterPro"/>
</dbReference>